<sequence>MGKASLLCDLKHEPTLCIAVETSIETSVHDSHVHSGPTASSSTHLSNADSAMRKLQLACCGSFLFMCLQFAGGYYADSLAIMTDAAHLLSDVAGFLVSLFAMYLGQFPATATMPFGYYRAEVIGALLSVLSIWVLAIGLLGTAIKRLVDQGRPDAEPTVDGKAMFLVALSGLGMNLMLMKILGHGHHHHHHHGHCHEKPDNEELHTSIRQTPVSSMALMPTVDGPSNKEIQPSSRPTSVFENMNVRAAYIHALGDFVQSLGVCLAGALIWYKPSWQLADPITTIVFSCLVLGTTQGMLTKSIHILMEGAPRHLPLGVVETQLRALASVYDVHDLHIWMLTEDKYAASVHIVPNGESQVAQRETQRLFVSLGVFNVTIQVDDTITKDWNEELPCCGTSYATDGANQMSVPRASTKKAMEIV</sequence>
<dbReference type="PANTHER" id="PTHR11562:SF17">
    <property type="entry name" value="RE54080P-RELATED"/>
    <property type="match status" value="1"/>
</dbReference>
<dbReference type="InterPro" id="IPR027469">
    <property type="entry name" value="Cation_efflux_TMD_sf"/>
</dbReference>
<dbReference type="GO" id="GO:0005385">
    <property type="term" value="F:zinc ion transmembrane transporter activity"/>
    <property type="evidence" value="ECO:0007669"/>
    <property type="project" value="TreeGrafter"/>
</dbReference>
<keyword evidence="3" id="KW-0813">Transport</keyword>
<dbReference type="AlphaFoldDB" id="A0A976FGN6"/>
<feature type="transmembrane region" description="Helical" evidence="9">
    <location>
        <begin position="122"/>
        <end position="144"/>
    </location>
</feature>
<feature type="transmembrane region" description="Helical" evidence="9">
    <location>
        <begin position="55"/>
        <end position="76"/>
    </location>
</feature>
<dbReference type="InterPro" id="IPR027470">
    <property type="entry name" value="Cation_efflux_CTD"/>
</dbReference>
<feature type="transmembrane region" description="Helical" evidence="9">
    <location>
        <begin position="88"/>
        <end position="110"/>
    </location>
</feature>
<dbReference type="GeneID" id="94345277"/>
<dbReference type="InterPro" id="IPR058533">
    <property type="entry name" value="Cation_efflux_TM"/>
</dbReference>
<evidence type="ECO:0000313" key="12">
    <source>
        <dbReference type="EMBL" id="TDH66124.1"/>
    </source>
</evidence>
<keyword evidence="4 9" id="KW-0812">Transmembrane</keyword>
<dbReference type="Pfam" id="PF16916">
    <property type="entry name" value="ZT_dimer"/>
    <property type="match status" value="1"/>
</dbReference>
<evidence type="ECO:0000256" key="2">
    <source>
        <dbReference type="ARBA" id="ARBA00008873"/>
    </source>
</evidence>
<evidence type="ECO:0000256" key="7">
    <source>
        <dbReference type="ARBA" id="ARBA00023065"/>
    </source>
</evidence>
<reference evidence="12 13" key="1">
    <citation type="journal article" date="2021" name="Genome Biol.">
        <title>AFLAP: assembly-free linkage analysis pipeline using k-mers from genome sequencing data.</title>
        <authorList>
            <person name="Fletcher K."/>
            <person name="Zhang L."/>
            <person name="Gil J."/>
            <person name="Han R."/>
            <person name="Cavanaugh K."/>
            <person name="Michelmore R."/>
        </authorList>
    </citation>
    <scope>NUCLEOTIDE SEQUENCE [LARGE SCALE GENOMIC DNA]</scope>
    <source>
        <strain evidence="12 13">SF5</strain>
    </source>
</reference>
<evidence type="ECO:0000256" key="4">
    <source>
        <dbReference type="ARBA" id="ARBA00022692"/>
    </source>
</evidence>
<dbReference type="SUPFAM" id="SSF161111">
    <property type="entry name" value="Cation efflux protein transmembrane domain-like"/>
    <property type="match status" value="1"/>
</dbReference>
<name>A0A976FGN6_BRELC</name>
<evidence type="ECO:0000256" key="3">
    <source>
        <dbReference type="ARBA" id="ARBA00022448"/>
    </source>
</evidence>
<dbReference type="EMBL" id="SHOA02000203">
    <property type="protein sequence ID" value="TDH66124.1"/>
    <property type="molecule type" value="Genomic_DNA"/>
</dbReference>
<dbReference type="KEGG" id="blac:94345277"/>
<dbReference type="PANTHER" id="PTHR11562">
    <property type="entry name" value="CATION EFFLUX PROTEIN/ ZINC TRANSPORTER"/>
    <property type="match status" value="1"/>
</dbReference>
<protein>
    <submittedName>
        <fullName evidence="12">Uncharacterized protein</fullName>
    </submittedName>
</protein>
<gene>
    <name evidence="12" type="ORF">CCR75_001503</name>
</gene>
<dbReference type="InterPro" id="IPR002524">
    <property type="entry name" value="Cation_efflux"/>
</dbReference>
<feature type="domain" description="Cation efflux protein transmembrane" evidence="10">
    <location>
        <begin position="57"/>
        <end position="306"/>
    </location>
</feature>
<evidence type="ECO:0000256" key="1">
    <source>
        <dbReference type="ARBA" id="ARBA00004141"/>
    </source>
</evidence>
<evidence type="ECO:0000256" key="5">
    <source>
        <dbReference type="ARBA" id="ARBA00022906"/>
    </source>
</evidence>
<dbReference type="RefSeq" id="XP_067815623.1">
    <property type="nucleotide sequence ID" value="XM_067959606.1"/>
</dbReference>
<evidence type="ECO:0000259" key="10">
    <source>
        <dbReference type="Pfam" id="PF01545"/>
    </source>
</evidence>
<keyword evidence="6 9" id="KW-1133">Transmembrane helix</keyword>
<comment type="caution">
    <text evidence="12">The sequence shown here is derived from an EMBL/GenBank/DDBJ whole genome shotgun (WGS) entry which is preliminary data.</text>
</comment>
<dbReference type="NCBIfam" id="TIGR01297">
    <property type="entry name" value="CDF"/>
    <property type="match status" value="1"/>
</dbReference>
<comment type="similarity">
    <text evidence="2">Belongs to the cation diffusion facilitator (CDF) transporter (TC 2.A.4) family. SLC30A subfamily.</text>
</comment>
<accession>A0A976FGN6</accession>
<comment type="subcellular location">
    <subcellularLocation>
        <location evidence="1">Membrane</location>
        <topology evidence="1">Multi-pass membrane protein</topology>
    </subcellularLocation>
</comment>
<keyword evidence="8 9" id="KW-0472">Membrane</keyword>
<feature type="transmembrane region" description="Helical" evidence="9">
    <location>
        <begin position="164"/>
        <end position="182"/>
    </location>
</feature>
<feature type="transmembrane region" description="Helical" evidence="9">
    <location>
        <begin position="277"/>
        <end position="298"/>
    </location>
</feature>
<dbReference type="Proteomes" id="UP000294530">
    <property type="component" value="Unassembled WGS sequence"/>
</dbReference>
<keyword evidence="5" id="KW-0864">Zinc transport</keyword>
<proteinExistence type="inferred from homology"/>
<evidence type="ECO:0000256" key="6">
    <source>
        <dbReference type="ARBA" id="ARBA00022989"/>
    </source>
</evidence>
<evidence type="ECO:0000259" key="11">
    <source>
        <dbReference type="Pfam" id="PF16916"/>
    </source>
</evidence>
<keyword evidence="5" id="KW-0862">Zinc</keyword>
<dbReference type="SUPFAM" id="SSF160240">
    <property type="entry name" value="Cation efflux protein cytoplasmic domain-like"/>
    <property type="match status" value="1"/>
</dbReference>
<evidence type="ECO:0000313" key="13">
    <source>
        <dbReference type="Proteomes" id="UP000294530"/>
    </source>
</evidence>
<feature type="transmembrane region" description="Helical" evidence="9">
    <location>
        <begin position="248"/>
        <end position="271"/>
    </location>
</feature>
<evidence type="ECO:0000256" key="9">
    <source>
        <dbReference type="SAM" id="Phobius"/>
    </source>
</evidence>
<feature type="domain" description="Cation efflux protein cytoplasmic" evidence="11">
    <location>
        <begin position="318"/>
        <end position="380"/>
    </location>
</feature>
<dbReference type="InterPro" id="IPR050681">
    <property type="entry name" value="CDF/SLC30A"/>
</dbReference>
<dbReference type="OrthoDB" id="9944568at2759"/>
<evidence type="ECO:0000256" key="8">
    <source>
        <dbReference type="ARBA" id="ARBA00023136"/>
    </source>
</evidence>
<keyword evidence="13" id="KW-1185">Reference proteome</keyword>
<dbReference type="Gene3D" id="1.20.1510.10">
    <property type="entry name" value="Cation efflux protein transmembrane domain"/>
    <property type="match status" value="1"/>
</dbReference>
<dbReference type="Pfam" id="PF01545">
    <property type="entry name" value="Cation_efflux"/>
    <property type="match status" value="1"/>
</dbReference>
<keyword evidence="7" id="KW-0406">Ion transport</keyword>
<dbReference type="GO" id="GO:0005886">
    <property type="term" value="C:plasma membrane"/>
    <property type="evidence" value="ECO:0007669"/>
    <property type="project" value="TreeGrafter"/>
</dbReference>
<dbReference type="InterPro" id="IPR036837">
    <property type="entry name" value="Cation_efflux_CTD_sf"/>
</dbReference>
<organism evidence="12 13">
    <name type="scientific">Bremia lactucae</name>
    <name type="common">Lettuce downy mildew</name>
    <dbReference type="NCBI Taxonomy" id="4779"/>
    <lineage>
        <taxon>Eukaryota</taxon>
        <taxon>Sar</taxon>
        <taxon>Stramenopiles</taxon>
        <taxon>Oomycota</taxon>
        <taxon>Peronosporomycetes</taxon>
        <taxon>Peronosporales</taxon>
        <taxon>Peronosporaceae</taxon>
        <taxon>Bremia</taxon>
    </lineage>
</organism>